<organism evidence="2 3">
    <name type="scientific">Dothidotthia symphoricarpi CBS 119687</name>
    <dbReference type="NCBI Taxonomy" id="1392245"/>
    <lineage>
        <taxon>Eukaryota</taxon>
        <taxon>Fungi</taxon>
        <taxon>Dikarya</taxon>
        <taxon>Ascomycota</taxon>
        <taxon>Pezizomycotina</taxon>
        <taxon>Dothideomycetes</taxon>
        <taxon>Pleosporomycetidae</taxon>
        <taxon>Pleosporales</taxon>
        <taxon>Dothidotthiaceae</taxon>
        <taxon>Dothidotthia</taxon>
    </lineage>
</organism>
<evidence type="ECO:0000313" key="3">
    <source>
        <dbReference type="Proteomes" id="UP000799771"/>
    </source>
</evidence>
<dbReference type="EMBL" id="ML977502">
    <property type="protein sequence ID" value="KAF2131688.1"/>
    <property type="molecule type" value="Genomic_DNA"/>
</dbReference>
<name>A0A6A6AKP2_9PLEO</name>
<keyword evidence="1" id="KW-0472">Membrane</keyword>
<dbReference type="GeneID" id="54402922"/>
<proteinExistence type="predicted"/>
<gene>
    <name evidence="2" type="ORF">P153DRAFT_201060</name>
</gene>
<keyword evidence="1" id="KW-0812">Transmembrane</keyword>
<protein>
    <submittedName>
        <fullName evidence="2">Uncharacterized protein</fullName>
    </submittedName>
</protein>
<reference evidence="2" key="1">
    <citation type="journal article" date="2020" name="Stud. Mycol.">
        <title>101 Dothideomycetes genomes: a test case for predicting lifestyles and emergence of pathogens.</title>
        <authorList>
            <person name="Haridas S."/>
            <person name="Albert R."/>
            <person name="Binder M."/>
            <person name="Bloem J."/>
            <person name="Labutti K."/>
            <person name="Salamov A."/>
            <person name="Andreopoulos B."/>
            <person name="Baker S."/>
            <person name="Barry K."/>
            <person name="Bills G."/>
            <person name="Bluhm B."/>
            <person name="Cannon C."/>
            <person name="Castanera R."/>
            <person name="Culley D."/>
            <person name="Daum C."/>
            <person name="Ezra D."/>
            <person name="Gonzalez J."/>
            <person name="Henrissat B."/>
            <person name="Kuo A."/>
            <person name="Liang C."/>
            <person name="Lipzen A."/>
            <person name="Lutzoni F."/>
            <person name="Magnuson J."/>
            <person name="Mondo S."/>
            <person name="Nolan M."/>
            <person name="Ohm R."/>
            <person name="Pangilinan J."/>
            <person name="Park H.-J."/>
            <person name="Ramirez L."/>
            <person name="Alfaro M."/>
            <person name="Sun H."/>
            <person name="Tritt A."/>
            <person name="Yoshinaga Y."/>
            <person name="Zwiers L.-H."/>
            <person name="Turgeon B."/>
            <person name="Goodwin S."/>
            <person name="Spatafora J."/>
            <person name="Crous P."/>
            <person name="Grigoriev I."/>
        </authorList>
    </citation>
    <scope>NUCLEOTIDE SEQUENCE</scope>
    <source>
        <strain evidence="2">CBS 119687</strain>
    </source>
</reference>
<dbReference type="AlphaFoldDB" id="A0A6A6AKP2"/>
<accession>A0A6A6AKP2</accession>
<evidence type="ECO:0000256" key="1">
    <source>
        <dbReference type="SAM" id="Phobius"/>
    </source>
</evidence>
<evidence type="ECO:0000313" key="2">
    <source>
        <dbReference type="EMBL" id="KAF2131688.1"/>
    </source>
</evidence>
<dbReference type="RefSeq" id="XP_033526075.1">
    <property type="nucleotide sequence ID" value="XM_033662490.1"/>
</dbReference>
<dbReference type="Proteomes" id="UP000799771">
    <property type="component" value="Unassembled WGS sequence"/>
</dbReference>
<feature type="transmembrane region" description="Helical" evidence="1">
    <location>
        <begin position="20"/>
        <end position="45"/>
    </location>
</feature>
<keyword evidence="1" id="KW-1133">Transmembrane helix</keyword>
<sequence>MGTALGGSQEKVCFSLRYPLLRVFFCFLQFFALLTAFFCVGLFFCLQARCSGWWAGTAGHRIIIIVIYIDEVFCFSRGSLVIVFCLLRHIAMCVCSRSGKQPACI</sequence>
<keyword evidence="3" id="KW-1185">Reference proteome</keyword>